<protein>
    <submittedName>
        <fullName evidence="2">Uncharacterized protein</fullName>
    </submittedName>
</protein>
<organism evidence="2 3">
    <name type="scientific">Cloeon dipterum</name>
    <dbReference type="NCBI Taxonomy" id="197152"/>
    <lineage>
        <taxon>Eukaryota</taxon>
        <taxon>Metazoa</taxon>
        <taxon>Ecdysozoa</taxon>
        <taxon>Arthropoda</taxon>
        <taxon>Hexapoda</taxon>
        <taxon>Insecta</taxon>
        <taxon>Pterygota</taxon>
        <taxon>Palaeoptera</taxon>
        <taxon>Ephemeroptera</taxon>
        <taxon>Pisciforma</taxon>
        <taxon>Baetidae</taxon>
        <taxon>Cloeon</taxon>
    </lineage>
</organism>
<gene>
    <name evidence="2" type="ORF">CLODIP_2_CD06863</name>
</gene>
<reference evidence="2 3" key="1">
    <citation type="submission" date="2020-04" db="EMBL/GenBank/DDBJ databases">
        <authorList>
            <person name="Alioto T."/>
            <person name="Alioto T."/>
            <person name="Gomez Garrido J."/>
        </authorList>
    </citation>
    <scope>NUCLEOTIDE SEQUENCE [LARGE SCALE GENOMIC DNA]</scope>
</reference>
<comment type="caution">
    <text evidence="2">The sequence shown here is derived from an EMBL/GenBank/DDBJ whole genome shotgun (WGS) entry which is preliminary data.</text>
</comment>
<keyword evidence="3" id="KW-1185">Reference proteome</keyword>
<accession>A0A8S1DKR4</accession>
<dbReference type="AlphaFoldDB" id="A0A8S1DKR4"/>
<proteinExistence type="predicted"/>
<name>A0A8S1DKR4_9INSE</name>
<dbReference type="EMBL" id="CADEPI010000239">
    <property type="protein sequence ID" value="CAB3381620.1"/>
    <property type="molecule type" value="Genomic_DNA"/>
</dbReference>
<evidence type="ECO:0000313" key="2">
    <source>
        <dbReference type="EMBL" id="CAB3381620.1"/>
    </source>
</evidence>
<dbReference type="Proteomes" id="UP000494165">
    <property type="component" value="Unassembled WGS sequence"/>
</dbReference>
<evidence type="ECO:0000256" key="1">
    <source>
        <dbReference type="SAM" id="Coils"/>
    </source>
</evidence>
<sequence>MEYPADNALSTTRAKLEDSPIKSMSEYYNSISRGIFQNSAPLPAWDQVPRSSAQNLIESLISRDQQRAKNQAEEEVYQDKKITLDKQWEEIKTLEETLKNAFFETEEKINELKNCGTESASEKNEDLIRDTEKLDSQAIFFIEETQKIYEAINNMQADIHANSTYVEFAKMVAHEHPGLYNDGAKSVLQHFERLKNAHKEITKNQEGLLFKMKRLRKDTQQLASKSLAELDQLEAQIHEINSQLSAHEAENEGQAKIALEQKELERALTGEAKRMRESLKCMYEQMWKRYNGIASMPLAKKCQEQAEYIQLAMTALENLIQHLKVADPKPNESVNPEASVRTKRN</sequence>
<keyword evidence="1" id="KW-0175">Coiled coil</keyword>
<evidence type="ECO:0000313" key="3">
    <source>
        <dbReference type="Proteomes" id="UP000494165"/>
    </source>
</evidence>
<feature type="coiled-coil region" evidence="1">
    <location>
        <begin position="216"/>
        <end position="250"/>
    </location>
</feature>